<dbReference type="PIRSF" id="PIRSF001563">
    <property type="entry name" value="Folylpolyglu_synth"/>
    <property type="match status" value="1"/>
</dbReference>
<comment type="caution">
    <text evidence="13">The sequence shown here is derived from an EMBL/GenBank/DDBJ whole genome shotgun (WGS) entry which is preliminary data.</text>
</comment>
<keyword evidence="7" id="KW-0460">Magnesium</keyword>
<dbReference type="Gene3D" id="3.40.1190.10">
    <property type="entry name" value="Mur-like, catalytic domain"/>
    <property type="match status" value="1"/>
</dbReference>
<evidence type="ECO:0000256" key="6">
    <source>
        <dbReference type="ARBA" id="ARBA00022840"/>
    </source>
</evidence>
<dbReference type="InterPro" id="IPR013221">
    <property type="entry name" value="Mur_ligase_cen"/>
</dbReference>
<evidence type="ECO:0000256" key="8">
    <source>
        <dbReference type="ARBA" id="ARBA00030592"/>
    </source>
</evidence>
<proteinExistence type="inferred from homology"/>
<protein>
    <recommendedName>
        <fullName evidence="2">tetrahydrofolate synthase</fullName>
        <ecNumber evidence="2">6.3.2.17</ecNumber>
    </recommendedName>
    <alternativeName>
        <fullName evidence="8">Tetrahydrofolylpolyglutamate synthase</fullName>
    </alternativeName>
</protein>
<keyword evidence="5 10" id="KW-0547">Nucleotide-binding</keyword>
<feature type="domain" description="Mur ligase C-terminal" evidence="11">
    <location>
        <begin position="299"/>
        <end position="418"/>
    </location>
</feature>
<keyword evidence="4" id="KW-0479">Metal-binding</keyword>
<evidence type="ECO:0000256" key="9">
    <source>
        <dbReference type="ARBA" id="ARBA00047493"/>
    </source>
</evidence>
<dbReference type="RefSeq" id="WP_343186369.1">
    <property type="nucleotide sequence ID" value="NZ_JBCITM010000011.1"/>
</dbReference>
<gene>
    <name evidence="13" type="ORF">AAIG11_11225</name>
</gene>
<evidence type="ECO:0000313" key="13">
    <source>
        <dbReference type="EMBL" id="MEN1761051.1"/>
    </source>
</evidence>
<evidence type="ECO:0000256" key="10">
    <source>
        <dbReference type="PIRNR" id="PIRNR001563"/>
    </source>
</evidence>
<evidence type="ECO:0000256" key="5">
    <source>
        <dbReference type="ARBA" id="ARBA00022741"/>
    </source>
</evidence>
<dbReference type="InterPro" id="IPR036615">
    <property type="entry name" value="Mur_ligase_C_dom_sf"/>
</dbReference>
<evidence type="ECO:0000256" key="1">
    <source>
        <dbReference type="ARBA" id="ARBA00008276"/>
    </source>
</evidence>
<feature type="domain" description="Mur ligase central" evidence="12">
    <location>
        <begin position="44"/>
        <end position="270"/>
    </location>
</feature>
<comment type="similarity">
    <text evidence="1 10">Belongs to the folylpolyglutamate synthase family.</text>
</comment>
<dbReference type="PANTHER" id="PTHR11136:SF0">
    <property type="entry name" value="DIHYDROFOLATE SYNTHETASE-RELATED"/>
    <property type="match status" value="1"/>
</dbReference>
<evidence type="ECO:0000256" key="7">
    <source>
        <dbReference type="ARBA" id="ARBA00022842"/>
    </source>
</evidence>
<keyword evidence="6 10" id="KW-0067">ATP-binding</keyword>
<reference evidence="13 14" key="1">
    <citation type="submission" date="2024-04" db="EMBL/GenBank/DDBJ databases">
        <title>Genome sequencing and metabolic network reconstruction of aminoacids and betaine degradation by Anoxynatronum sibiricum.</title>
        <authorList>
            <person name="Detkova E.N."/>
            <person name="Boltjanskaja Y.V."/>
            <person name="Mardanov A.V."/>
            <person name="Kevbrin V."/>
        </authorList>
    </citation>
    <scope>NUCLEOTIDE SEQUENCE [LARGE SCALE GENOMIC DNA]</scope>
    <source>
        <strain evidence="13 14">Z-7981</strain>
    </source>
</reference>
<evidence type="ECO:0000256" key="2">
    <source>
        <dbReference type="ARBA" id="ARBA00013025"/>
    </source>
</evidence>
<dbReference type="InterPro" id="IPR018109">
    <property type="entry name" value="Folylpolyglutamate_synth_CS"/>
</dbReference>
<evidence type="ECO:0000256" key="3">
    <source>
        <dbReference type="ARBA" id="ARBA00022598"/>
    </source>
</evidence>
<evidence type="ECO:0000313" key="14">
    <source>
        <dbReference type="Proteomes" id="UP001407405"/>
    </source>
</evidence>
<dbReference type="SUPFAM" id="SSF53244">
    <property type="entry name" value="MurD-like peptide ligases, peptide-binding domain"/>
    <property type="match status" value="1"/>
</dbReference>
<dbReference type="PANTHER" id="PTHR11136">
    <property type="entry name" value="FOLYLPOLYGLUTAMATE SYNTHASE-RELATED"/>
    <property type="match status" value="1"/>
</dbReference>
<sequence>MSFASAIHYVETSHAFGTRLHLHTIHHLLHLLGNPHRQLQILHVAGTNGKGSTSSFLASMLTAEGYRTGLFTSPHMHCYTERIRINGVNIPEEELARILLQIESLLTPMVHNGECPHPAMFDLMTLAAYIYFGNADLDYVVLEVGLGGLEDATNVIEAPLAAVITPIDIDHVDLLGNSLSGIAAHKAGIIKHDRPVIYHHQLPEAETTIRSVAASLSAPLFCLESSHILPMNSDLLEQHFHLNHPRYGLQDLHIRMLGDHQMSNAALAALTLLVLRDHGNLTISNEAILRGLLNTHWSGRLEVLHQSPLVIIDGAHNLQGAEILQHFLNTHLSDRKINFLVGMLNNKDIQGVLNTLLPLGHKLFFTRAANSKAVDPLLLAENVQFFGKEVYVVDSLPEAVEAAYLETSMDEVLVITGSLYLVGDAKAALLQFLDRQKEAS</sequence>
<dbReference type="SUPFAM" id="SSF53623">
    <property type="entry name" value="MurD-like peptide ligases, catalytic domain"/>
    <property type="match status" value="1"/>
</dbReference>
<dbReference type="PROSITE" id="PS01012">
    <property type="entry name" value="FOLYLPOLYGLU_SYNT_2"/>
    <property type="match status" value="1"/>
</dbReference>
<dbReference type="Pfam" id="PF02875">
    <property type="entry name" value="Mur_ligase_C"/>
    <property type="match status" value="1"/>
</dbReference>
<dbReference type="InterPro" id="IPR036565">
    <property type="entry name" value="Mur-like_cat_sf"/>
</dbReference>
<evidence type="ECO:0000259" key="11">
    <source>
        <dbReference type="Pfam" id="PF02875"/>
    </source>
</evidence>
<evidence type="ECO:0000259" key="12">
    <source>
        <dbReference type="Pfam" id="PF08245"/>
    </source>
</evidence>
<evidence type="ECO:0000256" key="4">
    <source>
        <dbReference type="ARBA" id="ARBA00022723"/>
    </source>
</evidence>
<dbReference type="EC" id="6.3.2.17" evidence="2"/>
<dbReference type="Proteomes" id="UP001407405">
    <property type="component" value="Unassembled WGS sequence"/>
</dbReference>
<comment type="catalytic activity">
    <reaction evidence="9">
        <text>(6S)-5,6,7,8-tetrahydrofolyl-(gamma-L-Glu)(n) + L-glutamate + ATP = (6S)-5,6,7,8-tetrahydrofolyl-(gamma-L-Glu)(n+1) + ADP + phosphate + H(+)</text>
        <dbReference type="Rhea" id="RHEA:10580"/>
        <dbReference type="Rhea" id="RHEA-COMP:14738"/>
        <dbReference type="Rhea" id="RHEA-COMP:14740"/>
        <dbReference type="ChEBI" id="CHEBI:15378"/>
        <dbReference type="ChEBI" id="CHEBI:29985"/>
        <dbReference type="ChEBI" id="CHEBI:30616"/>
        <dbReference type="ChEBI" id="CHEBI:43474"/>
        <dbReference type="ChEBI" id="CHEBI:141005"/>
        <dbReference type="ChEBI" id="CHEBI:456216"/>
        <dbReference type="EC" id="6.3.2.17"/>
    </reaction>
</comment>
<dbReference type="NCBIfam" id="TIGR01499">
    <property type="entry name" value="folC"/>
    <property type="match status" value="1"/>
</dbReference>
<dbReference type="GO" id="GO:0016874">
    <property type="term" value="F:ligase activity"/>
    <property type="evidence" value="ECO:0007669"/>
    <property type="project" value="UniProtKB-KW"/>
</dbReference>
<name>A0ABU9VXD5_9CLOT</name>
<dbReference type="Gene3D" id="3.90.190.20">
    <property type="entry name" value="Mur ligase, C-terminal domain"/>
    <property type="match status" value="1"/>
</dbReference>
<dbReference type="PROSITE" id="PS01011">
    <property type="entry name" value="FOLYLPOLYGLU_SYNT_1"/>
    <property type="match status" value="1"/>
</dbReference>
<dbReference type="InterPro" id="IPR004101">
    <property type="entry name" value="Mur_ligase_C"/>
</dbReference>
<organism evidence="13 14">
    <name type="scientific">Anoxynatronum sibiricum</name>
    <dbReference type="NCBI Taxonomy" id="210623"/>
    <lineage>
        <taxon>Bacteria</taxon>
        <taxon>Bacillati</taxon>
        <taxon>Bacillota</taxon>
        <taxon>Clostridia</taxon>
        <taxon>Eubacteriales</taxon>
        <taxon>Clostridiaceae</taxon>
        <taxon>Anoxynatronum</taxon>
    </lineage>
</organism>
<dbReference type="Pfam" id="PF08245">
    <property type="entry name" value="Mur_ligase_M"/>
    <property type="match status" value="1"/>
</dbReference>
<keyword evidence="3 10" id="KW-0436">Ligase</keyword>
<accession>A0ABU9VXD5</accession>
<dbReference type="EMBL" id="JBCITM010000011">
    <property type="protein sequence ID" value="MEN1761051.1"/>
    <property type="molecule type" value="Genomic_DNA"/>
</dbReference>
<dbReference type="InterPro" id="IPR001645">
    <property type="entry name" value="Folylpolyglutamate_synth"/>
</dbReference>
<keyword evidence="14" id="KW-1185">Reference proteome</keyword>